<evidence type="ECO:0000313" key="6">
    <source>
        <dbReference type="EMBL" id="MBM7509991.1"/>
    </source>
</evidence>
<reference evidence="6 7" key="1">
    <citation type="submission" date="2021-01" db="EMBL/GenBank/DDBJ databases">
        <title>Sequencing the genomes of 1000 actinobacteria strains.</title>
        <authorList>
            <person name="Klenk H.-P."/>
        </authorList>
    </citation>
    <scope>NUCLEOTIDE SEQUENCE [LARGE SCALE GENOMIC DNA]</scope>
    <source>
        <strain evidence="6 7">DSM 18239</strain>
    </source>
</reference>
<evidence type="ECO:0000256" key="5">
    <source>
        <dbReference type="SAM" id="Phobius"/>
    </source>
</evidence>
<keyword evidence="4 5" id="KW-0472">Membrane</keyword>
<dbReference type="Gene3D" id="1.10.357.140">
    <property type="entry name" value="UbiA prenyltransferase"/>
    <property type="match status" value="1"/>
</dbReference>
<feature type="transmembrane region" description="Helical" evidence="5">
    <location>
        <begin position="218"/>
        <end position="236"/>
    </location>
</feature>
<evidence type="ECO:0000313" key="7">
    <source>
        <dbReference type="Proteomes" id="UP000732378"/>
    </source>
</evidence>
<dbReference type="Pfam" id="PF01040">
    <property type="entry name" value="UbiA"/>
    <property type="match status" value="1"/>
</dbReference>
<dbReference type="Proteomes" id="UP000732378">
    <property type="component" value="Unassembled WGS sequence"/>
</dbReference>
<comment type="caution">
    <text evidence="6">The sequence shown here is derived from an EMBL/GenBank/DDBJ whole genome shotgun (WGS) entry which is preliminary data.</text>
</comment>
<dbReference type="InterPro" id="IPR000537">
    <property type="entry name" value="UbiA_prenyltransferase"/>
</dbReference>
<comment type="subcellular location">
    <subcellularLocation>
        <location evidence="1">Membrane</location>
        <topology evidence="1">Multi-pass membrane protein</topology>
    </subcellularLocation>
</comment>
<proteinExistence type="predicted"/>
<keyword evidence="7" id="KW-1185">Reference proteome</keyword>
<gene>
    <name evidence="6" type="ORF">JOE61_003805</name>
</gene>
<evidence type="ECO:0000256" key="4">
    <source>
        <dbReference type="ARBA" id="ARBA00023136"/>
    </source>
</evidence>
<feature type="transmembrane region" description="Helical" evidence="5">
    <location>
        <begin position="192"/>
        <end position="212"/>
    </location>
</feature>
<organism evidence="6 7">
    <name type="scientific">Nocardioides salarius</name>
    <dbReference type="NCBI Taxonomy" id="374513"/>
    <lineage>
        <taxon>Bacteria</taxon>
        <taxon>Bacillati</taxon>
        <taxon>Actinomycetota</taxon>
        <taxon>Actinomycetes</taxon>
        <taxon>Propionibacteriales</taxon>
        <taxon>Nocardioidaceae</taxon>
        <taxon>Nocardioides</taxon>
    </lineage>
</organism>
<evidence type="ECO:0000256" key="3">
    <source>
        <dbReference type="ARBA" id="ARBA00022989"/>
    </source>
</evidence>
<accession>A0ABS2MFN2</accession>
<feature type="transmembrane region" description="Helical" evidence="5">
    <location>
        <begin position="151"/>
        <end position="171"/>
    </location>
</feature>
<feature type="transmembrane region" description="Helical" evidence="5">
    <location>
        <begin position="127"/>
        <end position="145"/>
    </location>
</feature>
<evidence type="ECO:0000256" key="1">
    <source>
        <dbReference type="ARBA" id="ARBA00004141"/>
    </source>
</evidence>
<evidence type="ECO:0000256" key="2">
    <source>
        <dbReference type="ARBA" id="ARBA00022692"/>
    </source>
</evidence>
<dbReference type="InterPro" id="IPR044878">
    <property type="entry name" value="UbiA_sf"/>
</dbReference>
<dbReference type="RefSeq" id="WP_193667378.1">
    <property type="nucleotide sequence ID" value="NZ_JACDTV010000002.1"/>
</dbReference>
<sequence>MSALLGSAHLGPTLAVTALAGLLTVPAGLDGPRAALVVAAVLTGQLTIGWSNDLVDVRRDRAVGRTDKPLATGELSERLVRGCCAAALVATAALSLALGPAAGLLHLLLVAAGWAYNLGLKATALSWLPYAVAFGALPGVVWLAGPDSPPAWGVAAGALLGVGAHLANVLPDLGDDAATGVRGLPHRLGPRLLPVAAVAVLVAASAVIALGAPGLPGWALAVGAVLVVALAGLALVRRGRDSFRAAVGIALVDVALLVVAG</sequence>
<keyword evidence="3 5" id="KW-1133">Transmembrane helix</keyword>
<protein>
    <submittedName>
        <fullName evidence="6">4-hydroxybenzoate polyprenyltransferase</fullName>
    </submittedName>
</protein>
<dbReference type="EMBL" id="JAFBBZ010000001">
    <property type="protein sequence ID" value="MBM7509991.1"/>
    <property type="molecule type" value="Genomic_DNA"/>
</dbReference>
<name>A0ABS2MFN2_9ACTN</name>
<keyword evidence="2 5" id="KW-0812">Transmembrane</keyword>
<feature type="transmembrane region" description="Helical" evidence="5">
    <location>
        <begin position="243"/>
        <end position="260"/>
    </location>
</feature>